<evidence type="ECO:0000313" key="2">
    <source>
        <dbReference type="Proteomes" id="UP000005459"/>
    </source>
</evidence>
<gene>
    <name evidence="1" type="ORF">ThimaDRAFT_3855</name>
</gene>
<keyword evidence="2" id="KW-1185">Reference proteome</keyword>
<dbReference type="InterPro" id="IPR027417">
    <property type="entry name" value="P-loop_NTPase"/>
</dbReference>
<accession>F9UG02</accession>
<proteinExistence type="predicted"/>
<dbReference type="Proteomes" id="UP000005459">
    <property type="component" value="Unassembled WGS sequence"/>
</dbReference>
<evidence type="ECO:0008006" key="3">
    <source>
        <dbReference type="Google" id="ProtNLM"/>
    </source>
</evidence>
<dbReference type="EMBL" id="AFWV01000013">
    <property type="protein sequence ID" value="EGV17026.1"/>
    <property type="molecule type" value="Genomic_DNA"/>
</dbReference>
<dbReference type="InterPro" id="IPR021228">
    <property type="entry name" value="BrxD"/>
</dbReference>
<dbReference type="RefSeq" id="WP_007194727.1">
    <property type="nucleotide sequence ID" value="NZ_AFWV01000013.1"/>
</dbReference>
<dbReference type="STRING" id="768671.ThimaDRAFT_3855"/>
<dbReference type="SUPFAM" id="SSF52540">
    <property type="entry name" value="P-loop containing nucleoside triphosphate hydrolases"/>
    <property type="match status" value="1"/>
</dbReference>
<sequence length="436" mass="48027">MSESQLERSEALQLWAVLATEGKAPTELGSARQVIPAYSVGIDGWLDRLAALYLQDLCRRYAHFKLALAPYGGGKTHFLMSLGTRALDENFAVAYIACGPGTSLDNPLDLYRAFARQLQLPGDEPTAGIRSLLKRIVSRKRLQMKEHQVSNPDAAFAAWLRQVREGQHPENAFGRVMFEALRAEWDADTAVAGDAALRWLQGDVDTLTKDERLTLRLGTLTGAAKGELGRNLLLSMIRFAREAGVYGVVLLFDEVETLFTARGRALLRVLSAMRVLVDLPNGVPGGVPMLGIFSAVPDILNELGRYPALQQRLTVVGAGFDEGNDFAAQLPLDRLDRQEQLLAAIGVRLIGVGEQALGVQFDRTLQSQNAALLAQVASERNLEVDARRLYVKSWVSLLDFQSREGERLVSETELASRYQGHFNDLRSADAQEDNEP</sequence>
<evidence type="ECO:0000313" key="1">
    <source>
        <dbReference type="EMBL" id="EGV17026.1"/>
    </source>
</evidence>
<name>F9UG02_9GAMM</name>
<dbReference type="Pfam" id="PF10923">
    <property type="entry name" value="BrxC_BrxD"/>
    <property type="match status" value="1"/>
</dbReference>
<dbReference type="AlphaFoldDB" id="F9UG02"/>
<protein>
    <recommendedName>
        <fullName evidence="3">ATP-binding protein</fullName>
    </recommendedName>
</protein>
<reference evidence="1 2" key="1">
    <citation type="submission" date="2011-06" db="EMBL/GenBank/DDBJ databases">
        <title>The draft genome of Thiocapsa marina 5811.</title>
        <authorList>
            <consortium name="US DOE Joint Genome Institute (JGI-PGF)"/>
            <person name="Lucas S."/>
            <person name="Han J."/>
            <person name="Cheng J.-F."/>
            <person name="Goodwin L."/>
            <person name="Pitluck S."/>
            <person name="Peters L."/>
            <person name="Land M.L."/>
            <person name="Hauser L."/>
            <person name="Vogl K."/>
            <person name="Liu Z."/>
            <person name="Imhoff J."/>
            <person name="Thiel V."/>
            <person name="Frigaard N.-U."/>
            <person name="Bryant D."/>
            <person name="Woyke T.J."/>
        </authorList>
    </citation>
    <scope>NUCLEOTIDE SEQUENCE [LARGE SCALE GENOMIC DNA]</scope>
    <source>
        <strain evidence="1 2">5811</strain>
    </source>
</reference>
<dbReference type="OrthoDB" id="9772976at2"/>
<organism evidence="1 2">
    <name type="scientific">Thiocapsa marina 5811</name>
    <dbReference type="NCBI Taxonomy" id="768671"/>
    <lineage>
        <taxon>Bacteria</taxon>
        <taxon>Pseudomonadati</taxon>
        <taxon>Pseudomonadota</taxon>
        <taxon>Gammaproteobacteria</taxon>
        <taxon>Chromatiales</taxon>
        <taxon>Chromatiaceae</taxon>
        <taxon>Thiocapsa</taxon>
    </lineage>
</organism>